<reference evidence="1" key="1">
    <citation type="journal article" date="2024" name="Antonie Van Leeuwenhoek">
        <title>Isoptericola haloaureus sp. nov., a dimorphic actinobacterium isolated from mangrove sediments of southeast India, implicating biosaline agricultural significance through nitrogen fixation and salt tolerance genes.</title>
        <authorList>
            <person name="Prathaban M."/>
            <person name="Prathiviraj R."/>
            <person name="Ravichandran M."/>
            <person name="Natarajan S.D."/>
            <person name="Sobanaa M."/>
            <person name="Hari Krishna Kumar S."/>
            <person name="Chandrasekar V."/>
            <person name="Selvin J."/>
        </authorList>
    </citation>
    <scope>NUCLEOTIDE SEQUENCE</scope>
    <source>
        <strain evidence="1">MP1014</strain>
    </source>
</reference>
<dbReference type="Proteomes" id="UP001310387">
    <property type="component" value="Unassembled WGS sequence"/>
</dbReference>
<dbReference type="Gene3D" id="3.30.530.20">
    <property type="match status" value="1"/>
</dbReference>
<protein>
    <submittedName>
        <fullName evidence="1">SRPBCC family protein</fullName>
    </submittedName>
</protein>
<organism evidence="1 2">
    <name type="scientific">Isoptericola haloaureus</name>
    <dbReference type="NCBI Taxonomy" id="1542902"/>
    <lineage>
        <taxon>Bacteria</taxon>
        <taxon>Bacillati</taxon>
        <taxon>Actinomycetota</taxon>
        <taxon>Actinomycetes</taxon>
        <taxon>Micrococcales</taxon>
        <taxon>Promicromonosporaceae</taxon>
        <taxon>Isoptericola</taxon>
    </lineage>
</organism>
<evidence type="ECO:0000313" key="2">
    <source>
        <dbReference type="Proteomes" id="UP001310387"/>
    </source>
</evidence>
<reference evidence="1" key="2">
    <citation type="submission" date="2024-02" db="EMBL/GenBank/DDBJ databases">
        <authorList>
            <person name="Prathaban M."/>
            <person name="Mythili R."/>
            <person name="Sharmila Devi N."/>
            <person name="Sobanaa M."/>
            <person name="Prathiviraj R."/>
            <person name="Selvin J."/>
        </authorList>
    </citation>
    <scope>NUCLEOTIDE SEQUENCE</scope>
    <source>
        <strain evidence="1">MP1014</strain>
    </source>
</reference>
<name>A0ABU7Z846_9MICO</name>
<accession>A0ABU7Z846</accession>
<sequence length="229" mass="24264">MSDAADGTTTPRTGRRVAAAALAAPVVAGLTAAAGVVATGAHRRLGTTEAETRVWLPGDELLEGGVVQADRACTIAAPPPDVWPWIAQLGQDKAGFYSFEALENLVGCRITGATTIHPEWQDVQVGDAFRLHPDLALRVAEVVPGSHLVVTSQGADGTPEGHDFTWAFHLESVSVGPAPATRLHLRERYESKRPVDRAVSEALCLVSAAMSRRMMRRLAELAAAPPVHT</sequence>
<dbReference type="SUPFAM" id="SSF55961">
    <property type="entry name" value="Bet v1-like"/>
    <property type="match status" value="1"/>
</dbReference>
<proteinExistence type="predicted"/>
<keyword evidence="2" id="KW-1185">Reference proteome</keyword>
<gene>
    <name evidence="1" type="ORF">V5O49_10545</name>
</gene>
<comment type="caution">
    <text evidence="1">The sequence shown here is derived from an EMBL/GenBank/DDBJ whole genome shotgun (WGS) entry which is preliminary data.</text>
</comment>
<dbReference type="EMBL" id="JBAGLP010000118">
    <property type="protein sequence ID" value="MEG3615561.1"/>
    <property type="molecule type" value="Genomic_DNA"/>
</dbReference>
<dbReference type="InterPro" id="IPR023393">
    <property type="entry name" value="START-like_dom_sf"/>
</dbReference>
<evidence type="ECO:0000313" key="1">
    <source>
        <dbReference type="EMBL" id="MEG3615561.1"/>
    </source>
</evidence>
<dbReference type="RefSeq" id="WP_332902201.1">
    <property type="nucleotide sequence ID" value="NZ_JBAGLP010000118.1"/>
</dbReference>